<evidence type="ECO:0000256" key="1">
    <source>
        <dbReference type="ARBA" id="ARBA00000245"/>
    </source>
</evidence>
<feature type="signal peptide" evidence="10">
    <location>
        <begin position="1"/>
        <end position="21"/>
    </location>
</feature>
<protein>
    <recommendedName>
        <fullName evidence="3">Aspergillus nuclease S1</fullName>
        <ecNumber evidence="3">3.1.30.1</ecNumber>
    </recommendedName>
</protein>
<keyword evidence="8" id="KW-1015">Disulfide bond</keyword>
<dbReference type="SUPFAM" id="SSF48537">
    <property type="entry name" value="Phospholipase C/P1 nuclease"/>
    <property type="match status" value="1"/>
</dbReference>
<accession>A0AAE0FGH1</accession>
<proteinExistence type="inferred from homology"/>
<dbReference type="PANTHER" id="PTHR33146">
    <property type="entry name" value="ENDONUCLEASE 4"/>
    <property type="match status" value="1"/>
</dbReference>
<keyword evidence="4" id="KW-0540">Nuclease</keyword>
<dbReference type="AlphaFoldDB" id="A0AAE0FGH1"/>
<reference evidence="11 12" key="1">
    <citation type="journal article" date="2015" name="Genome Biol. Evol.">
        <title>Comparative Genomics of a Bacterivorous Green Alga Reveals Evolutionary Causalities and Consequences of Phago-Mixotrophic Mode of Nutrition.</title>
        <authorList>
            <person name="Burns J.A."/>
            <person name="Paasch A."/>
            <person name="Narechania A."/>
            <person name="Kim E."/>
        </authorList>
    </citation>
    <scope>NUCLEOTIDE SEQUENCE [LARGE SCALE GENOMIC DNA]</scope>
    <source>
        <strain evidence="11 12">PLY_AMNH</strain>
    </source>
</reference>
<comment type="similarity">
    <text evidence="2">Belongs to the nuclease type I family.</text>
</comment>
<dbReference type="Proteomes" id="UP001190700">
    <property type="component" value="Unassembled WGS sequence"/>
</dbReference>
<evidence type="ECO:0000256" key="6">
    <source>
        <dbReference type="ARBA" id="ARBA00022759"/>
    </source>
</evidence>
<dbReference type="PANTHER" id="PTHR33146:SF10">
    <property type="entry name" value="STRAND-SPECIFIC NUCLEASE, PUTATIVE-RELATED"/>
    <property type="match status" value="1"/>
</dbReference>
<organism evidence="11 12">
    <name type="scientific">Cymbomonas tetramitiformis</name>
    <dbReference type="NCBI Taxonomy" id="36881"/>
    <lineage>
        <taxon>Eukaryota</taxon>
        <taxon>Viridiplantae</taxon>
        <taxon>Chlorophyta</taxon>
        <taxon>Pyramimonadophyceae</taxon>
        <taxon>Pyramimonadales</taxon>
        <taxon>Pyramimonadaceae</taxon>
        <taxon>Cymbomonas</taxon>
    </lineage>
</organism>
<evidence type="ECO:0000256" key="10">
    <source>
        <dbReference type="SAM" id="SignalP"/>
    </source>
</evidence>
<keyword evidence="10" id="KW-0732">Signal</keyword>
<evidence type="ECO:0000256" key="3">
    <source>
        <dbReference type="ARBA" id="ARBA00012562"/>
    </source>
</evidence>
<dbReference type="GO" id="GO:0046872">
    <property type="term" value="F:metal ion binding"/>
    <property type="evidence" value="ECO:0007669"/>
    <property type="project" value="UniProtKB-KW"/>
</dbReference>
<evidence type="ECO:0000256" key="5">
    <source>
        <dbReference type="ARBA" id="ARBA00022723"/>
    </source>
</evidence>
<dbReference type="GO" id="GO:0006308">
    <property type="term" value="P:DNA catabolic process"/>
    <property type="evidence" value="ECO:0007669"/>
    <property type="project" value="InterPro"/>
</dbReference>
<gene>
    <name evidence="11" type="ORF">CYMTET_31710</name>
</gene>
<dbReference type="EMBL" id="LGRX02018880">
    <property type="protein sequence ID" value="KAK3259285.1"/>
    <property type="molecule type" value="Genomic_DNA"/>
</dbReference>
<evidence type="ECO:0000256" key="4">
    <source>
        <dbReference type="ARBA" id="ARBA00022722"/>
    </source>
</evidence>
<comment type="catalytic activity">
    <reaction evidence="1">
        <text>Endonucleolytic cleavage to 5'-phosphomononucleotide and 5'-phosphooligonucleotide end-products.</text>
        <dbReference type="EC" id="3.1.30.1"/>
    </reaction>
</comment>
<evidence type="ECO:0000256" key="7">
    <source>
        <dbReference type="ARBA" id="ARBA00022801"/>
    </source>
</evidence>
<dbReference type="Pfam" id="PF02265">
    <property type="entry name" value="S1-P1_nuclease"/>
    <property type="match status" value="1"/>
</dbReference>
<dbReference type="Gene3D" id="1.10.575.10">
    <property type="entry name" value="P1 Nuclease"/>
    <property type="match status" value="1"/>
</dbReference>
<name>A0AAE0FGH1_9CHLO</name>
<keyword evidence="7" id="KW-0378">Hydrolase</keyword>
<feature type="chain" id="PRO_5042224954" description="Aspergillus nuclease S1" evidence="10">
    <location>
        <begin position="22"/>
        <end position="134"/>
    </location>
</feature>
<sequence>MSRLFRLLCIIFVVFPIRVTAWWCEGHMVVAEIARQQIEKAKTDDSVQGRLDDLIDVLSSVTGDKDQSDTFTTAACWADDLEAHKLGAMVSWHYINQVTCHATFIDSCLIRMRWSTPVTLRACSDLQVSSKPVC</sequence>
<dbReference type="GO" id="GO:0000014">
    <property type="term" value="F:single-stranded DNA endodeoxyribonuclease activity"/>
    <property type="evidence" value="ECO:0007669"/>
    <property type="project" value="UniProtKB-ARBA"/>
</dbReference>
<evidence type="ECO:0000256" key="2">
    <source>
        <dbReference type="ARBA" id="ARBA00009547"/>
    </source>
</evidence>
<evidence type="ECO:0000256" key="8">
    <source>
        <dbReference type="ARBA" id="ARBA00023157"/>
    </source>
</evidence>
<comment type="caution">
    <text evidence="11">The sequence shown here is derived from an EMBL/GenBank/DDBJ whole genome shotgun (WGS) entry which is preliminary data.</text>
</comment>
<evidence type="ECO:0000256" key="9">
    <source>
        <dbReference type="ARBA" id="ARBA00023180"/>
    </source>
</evidence>
<keyword evidence="6" id="KW-0255">Endonuclease</keyword>
<keyword evidence="9" id="KW-0325">Glycoprotein</keyword>
<keyword evidence="5" id="KW-0479">Metal-binding</keyword>
<keyword evidence="12" id="KW-1185">Reference proteome</keyword>
<dbReference type="InterPro" id="IPR003154">
    <property type="entry name" value="S1/P1nuclease"/>
</dbReference>
<dbReference type="EC" id="3.1.30.1" evidence="3"/>
<dbReference type="GO" id="GO:0004521">
    <property type="term" value="F:RNA endonuclease activity"/>
    <property type="evidence" value="ECO:0007669"/>
    <property type="project" value="UniProtKB-ARBA"/>
</dbReference>
<dbReference type="GO" id="GO:0003676">
    <property type="term" value="F:nucleic acid binding"/>
    <property type="evidence" value="ECO:0007669"/>
    <property type="project" value="InterPro"/>
</dbReference>
<evidence type="ECO:0000313" key="11">
    <source>
        <dbReference type="EMBL" id="KAK3259285.1"/>
    </source>
</evidence>
<dbReference type="InterPro" id="IPR008947">
    <property type="entry name" value="PLipase_C/P1_nuclease_dom_sf"/>
</dbReference>
<evidence type="ECO:0000313" key="12">
    <source>
        <dbReference type="Proteomes" id="UP001190700"/>
    </source>
</evidence>